<evidence type="ECO:0000313" key="9">
    <source>
        <dbReference type="EMBL" id="THC93361.1"/>
    </source>
</evidence>
<feature type="transmembrane region" description="Helical" evidence="8">
    <location>
        <begin position="6"/>
        <end position="23"/>
    </location>
</feature>
<comment type="cofactor">
    <cofactor evidence="1">
        <name>heme</name>
        <dbReference type="ChEBI" id="CHEBI:30413"/>
    </cofactor>
</comment>
<organism evidence="9 10">
    <name type="scientific">Aspergillus tanneri</name>
    <dbReference type="NCBI Taxonomy" id="1220188"/>
    <lineage>
        <taxon>Eukaryota</taxon>
        <taxon>Fungi</taxon>
        <taxon>Dikarya</taxon>
        <taxon>Ascomycota</taxon>
        <taxon>Pezizomycotina</taxon>
        <taxon>Eurotiomycetes</taxon>
        <taxon>Eurotiomycetidae</taxon>
        <taxon>Eurotiales</taxon>
        <taxon>Aspergillaceae</taxon>
        <taxon>Aspergillus</taxon>
        <taxon>Aspergillus subgen. Circumdati</taxon>
    </lineage>
</organism>
<dbReference type="GO" id="GO:0005506">
    <property type="term" value="F:iron ion binding"/>
    <property type="evidence" value="ECO:0007669"/>
    <property type="project" value="InterPro"/>
</dbReference>
<keyword evidence="8" id="KW-0472">Membrane</keyword>
<dbReference type="InterPro" id="IPR001128">
    <property type="entry name" value="Cyt_P450"/>
</dbReference>
<dbReference type="VEuPathDB" id="FungiDB:EYZ11_007153"/>
<dbReference type="Pfam" id="PF00067">
    <property type="entry name" value="p450"/>
    <property type="match status" value="1"/>
</dbReference>
<dbReference type="EMBL" id="SOSA01000269">
    <property type="protein sequence ID" value="THC93361.1"/>
    <property type="molecule type" value="Genomic_DNA"/>
</dbReference>
<evidence type="ECO:0000256" key="3">
    <source>
        <dbReference type="ARBA" id="ARBA00022617"/>
    </source>
</evidence>
<keyword evidence="8" id="KW-1133">Transmembrane helix</keyword>
<keyword evidence="4" id="KW-0479">Metal-binding</keyword>
<dbReference type="GO" id="GO:0004497">
    <property type="term" value="F:monooxygenase activity"/>
    <property type="evidence" value="ECO:0007669"/>
    <property type="project" value="UniProtKB-KW"/>
</dbReference>
<dbReference type="InterPro" id="IPR036396">
    <property type="entry name" value="Cyt_P450_sf"/>
</dbReference>
<dbReference type="InterPro" id="IPR050364">
    <property type="entry name" value="Cytochrome_P450_fung"/>
</dbReference>
<keyword evidence="8" id="KW-0812">Transmembrane</keyword>
<evidence type="ECO:0000256" key="5">
    <source>
        <dbReference type="ARBA" id="ARBA00023002"/>
    </source>
</evidence>
<dbReference type="SUPFAM" id="SSF48264">
    <property type="entry name" value="Cytochrome P450"/>
    <property type="match status" value="1"/>
</dbReference>
<keyword evidence="10" id="KW-1185">Reference proteome</keyword>
<evidence type="ECO:0000256" key="8">
    <source>
        <dbReference type="SAM" id="Phobius"/>
    </source>
</evidence>
<proteinExistence type="inferred from homology"/>
<dbReference type="GO" id="GO:0016705">
    <property type="term" value="F:oxidoreductase activity, acting on paired donors, with incorporation or reduction of molecular oxygen"/>
    <property type="evidence" value="ECO:0007669"/>
    <property type="project" value="InterPro"/>
</dbReference>
<dbReference type="AlphaFoldDB" id="A0A4S3JJA8"/>
<evidence type="ECO:0000256" key="6">
    <source>
        <dbReference type="ARBA" id="ARBA00023004"/>
    </source>
</evidence>
<protein>
    <submittedName>
        <fullName evidence="9">Uncharacterized protein</fullName>
    </submittedName>
</protein>
<dbReference type="STRING" id="1220188.A0A4S3JJA8"/>
<name>A0A4S3JJA8_9EURO</name>
<evidence type="ECO:0000256" key="4">
    <source>
        <dbReference type="ARBA" id="ARBA00022723"/>
    </source>
</evidence>
<evidence type="ECO:0000256" key="7">
    <source>
        <dbReference type="ARBA" id="ARBA00023033"/>
    </source>
</evidence>
<keyword evidence="7" id="KW-0503">Monooxygenase</keyword>
<evidence type="ECO:0000256" key="1">
    <source>
        <dbReference type="ARBA" id="ARBA00001971"/>
    </source>
</evidence>
<dbReference type="GO" id="GO:0020037">
    <property type="term" value="F:heme binding"/>
    <property type="evidence" value="ECO:0007669"/>
    <property type="project" value="InterPro"/>
</dbReference>
<keyword evidence="6" id="KW-0408">Iron</keyword>
<evidence type="ECO:0000256" key="2">
    <source>
        <dbReference type="ARBA" id="ARBA00010617"/>
    </source>
</evidence>
<keyword evidence="5" id="KW-0560">Oxidoreductase</keyword>
<dbReference type="PANTHER" id="PTHR46300:SF7">
    <property type="entry name" value="P450, PUTATIVE (EUROFUNG)-RELATED"/>
    <property type="match status" value="1"/>
</dbReference>
<comment type="similarity">
    <text evidence="2">Belongs to the cytochrome P450 family.</text>
</comment>
<dbReference type="Gene3D" id="1.10.630.10">
    <property type="entry name" value="Cytochrome P450"/>
    <property type="match status" value="1"/>
</dbReference>
<gene>
    <name evidence="9" type="ORF">EYZ11_007153</name>
</gene>
<dbReference type="PANTHER" id="PTHR46300">
    <property type="entry name" value="P450, PUTATIVE (EUROFUNG)-RELATED-RELATED"/>
    <property type="match status" value="1"/>
</dbReference>
<reference evidence="9 10" key="1">
    <citation type="submission" date="2019-03" db="EMBL/GenBank/DDBJ databases">
        <title>The genome sequence of a newly discovered highly antifungal drug resistant Aspergillus species, Aspergillus tanneri NIH 1004.</title>
        <authorList>
            <person name="Mounaud S."/>
            <person name="Singh I."/>
            <person name="Joardar V."/>
            <person name="Pakala S."/>
            <person name="Pakala S."/>
            <person name="Venepally P."/>
            <person name="Hoover J."/>
            <person name="Nierman W."/>
            <person name="Chung J."/>
            <person name="Losada L."/>
        </authorList>
    </citation>
    <scope>NUCLEOTIDE SEQUENCE [LARGE SCALE GENOMIC DNA]</scope>
    <source>
        <strain evidence="9 10">NIH1004</strain>
    </source>
</reference>
<keyword evidence="3" id="KW-0349">Heme</keyword>
<dbReference type="Proteomes" id="UP000308092">
    <property type="component" value="Unassembled WGS sequence"/>
</dbReference>
<accession>A0A4S3JJA8</accession>
<evidence type="ECO:0000313" key="10">
    <source>
        <dbReference type="Proteomes" id="UP000308092"/>
    </source>
</evidence>
<sequence length="310" mass="34975">MIYSVPGSLIVFFLAVYTFRVFLSRHEPPLAPLPPGPKPWPIIGNLIDLPRPPTLAYEHFAKFKNLYGMVDSSYGPSPISSITIFSQTFIVLNSHRLAVELLGKRSAKYSSRPHLEFAKELVGWKSFLLFLPHNDAFRAQRKAISREIGSKAAVGRFNNIQNVEVGRFLLRALKDPDGLLHHFRKLGYGYIIEPHEDDPLVDLADTTLEQFSLTTLPGAWLVDVIPILKYLPAWFPGAEFKKTAKVWRESLTAFLNKPYKFVKRQMNEMNYEPSFTSNLLRSGHVEPGSEEESVIKWSAAGLYAGGAETV</sequence>
<comment type="caution">
    <text evidence="9">The sequence shown here is derived from an EMBL/GenBank/DDBJ whole genome shotgun (WGS) entry which is preliminary data.</text>
</comment>